<accession>A0A084WDG8</accession>
<reference evidence="2" key="2">
    <citation type="submission" date="2020-05" db="UniProtKB">
        <authorList>
            <consortium name="EnsemblMetazoa"/>
        </authorList>
    </citation>
    <scope>IDENTIFICATION</scope>
</reference>
<organism evidence="1">
    <name type="scientific">Anopheles sinensis</name>
    <name type="common">Mosquito</name>
    <dbReference type="NCBI Taxonomy" id="74873"/>
    <lineage>
        <taxon>Eukaryota</taxon>
        <taxon>Metazoa</taxon>
        <taxon>Ecdysozoa</taxon>
        <taxon>Arthropoda</taxon>
        <taxon>Hexapoda</taxon>
        <taxon>Insecta</taxon>
        <taxon>Pterygota</taxon>
        <taxon>Neoptera</taxon>
        <taxon>Endopterygota</taxon>
        <taxon>Diptera</taxon>
        <taxon>Nematocera</taxon>
        <taxon>Culicoidea</taxon>
        <taxon>Culicidae</taxon>
        <taxon>Anophelinae</taxon>
        <taxon>Anopheles</taxon>
    </lineage>
</organism>
<dbReference type="EMBL" id="KE525339">
    <property type="protein sequence ID" value="KFB48262.1"/>
    <property type="molecule type" value="Genomic_DNA"/>
</dbReference>
<evidence type="ECO:0000313" key="1">
    <source>
        <dbReference type="EMBL" id="KFB48262.1"/>
    </source>
</evidence>
<dbReference type="AlphaFoldDB" id="A0A084WDG8"/>
<reference evidence="1 3" key="1">
    <citation type="journal article" date="2014" name="BMC Genomics">
        <title>Genome sequence of Anopheles sinensis provides insight into genetics basis of mosquito competence for malaria parasites.</title>
        <authorList>
            <person name="Zhou D."/>
            <person name="Zhang D."/>
            <person name="Ding G."/>
            <person name="Shi L."/>
            <person name="Hou Q."/>
            <person name="Ye Y."/>
            <person name="Xu Y."/>
            <person name="Zhou H."/>
            <person name="Xiong C."/>
            <person name="Li S."/>
            <person name="Yu J."/>
            <person name="Hong S."/>
            <person name="Yu X."/>
            <person name="Zou P."/>
            <person name="Chen C."/>
            <person name="Chang X."/>
            <person name="Wang W."/>
            <person name="Lv Y."/>
            <person name="Sun Y."/>
            <person name="Ma L."/>
            <person name="Shen B."/>
            <person name="Zhu C."/>
        </authorList>
    </citation>
    <scope>NUCLEOTIDE SEQUENCE [LARGE SCALE GENOMIC DNA]</scope>
</reference>
<sequence length="84" mass="9344">MSFVKTLRMSSKAYRGDLLIDFDDPSTTKPPSLAKSAVLAALEEEEREKSRGAGEGCTMLSIRLCRMFCENFHGNRDDTPSVAR</sequence>
<name>A0A084WDG8_ANOSI</name>
<gene>
    <name evidence="1" type="ORF">ZHAS_00016387</name>
</gene>
<evidence type="ECO:0000313" key="2">
    <source>
        <dbReference type="EnsemblMetazoa" id="ASIC016387-PA"/>
    </source>
</evidence>
<dbReference type="VEuPathDB" id="VectorBase:ASIC016387"/>
<dbReference type="Proteomes" id="UP000030765">
    <property type="component" value="Unassembled WGS sequence"/>
</dbReference>
<proteinExistence type="predicted"/>
<dbReference type="EnsemblMetazoa" id="ASIC016387-RA">
    <property type="protein sequence ID" value="ASIC016387-PA"/>
    <property type="gene ID" value="ASIC016387"/>
</dbReference>
<dbReference type="EMBL" id="ATLV01023009">
    <property type="status" value="NOT_ANNOTATED_CDS"/>
    <property type="molecule type" value="Genomic_DNA"/>
</dbReference>
<keyword evidence="3" id="KW-1185">Reference proteome</keyword>
<evidence type="ECO:0000313" key="3">
    <source>
        <dbReference type="Proteomes" id="UP000030765"/>
    </source>
</evidence>
<protein>
    <submittedName>
        <fullName evidence="1 2">Uncharacterized protein</fullName>
    </submittedName>
</protein>